<organism evidence="1 2">
    <name type="scientific">Timema podura</name>
    <name type="common">Walking stick</name>
    <dbReference type="NCBI Taxonomy" id="61482"/>
    <lineage>
        <taxon>Eukaryota</taxon>
        <taxon>Metazoa</taxon>
        <taxon>Ecdysozoa</taxon>
        <taxon>Arthropoda</taxon>
        <taxon>Hexapoda</taxon>
        <taxon>Insecta</taxon>
        <taxon>Pterygota</taxon>
        <taxon>Neoptera</taxon>
        <taxon>Polyneoptera</taxon>
        <taxon>Phasmatodea</taxon>
        <taxon>Timematodea</taxon>
        <taxon>Timematoidea</taxon>
        <taxon>Timematidae</taxon>
        <taxon>Timema</taxon>
    </lineage>
</organism>
<dbReference type="EMBL" id="CAJPIN010020329">
    <property type="protein sequence ID" value="CAG2062438.1"/>
    <property type="molecule type" value="Genomic_DNA"/>
</dbReference>
<keyword evidence="2" id="KW-1185">Reference proteome</keyword>
<evidence type="ECO:0000313" key="2">
    <source>
        <dbReference type="Proteomes" id="UP001153148"/>
    </source>
</evidence>
<dbReference type="Proteomes" id="UP001153148">
    <property type="component" value="Unassembled WGS sequence"/>
</dbReference>
<reference evidence="1" key="1">
    <citation type="submission" date="2021-03" db="EMBL/GenBank/DDBJ databases">
        <authorList>
            <person name="Tran Van P."/>
        </authorList>
    </citation>
    <scope>NUCLEOTIDE SEQUENCE</scope>
</reference>
<sequence>MFTWLKKATEISVTLNCCLDSDTAVTYDFYNKLEKIKINNVGLNLRDPSIEVGLKEMGVGELGHLELSGVTDDGTRFMSVVQNKGDITEKSL</sequence>
<gene>
    <name evidence="1" type="ORF">TPAB3V08_LOCUS9389</name>
</gene>
<proteinExistence type="predicted"/>
<comment type="caution">
    <text evidence="1">The sequence shown here is derived from an EMBL/GenBank/DDBJ whole genome shotgun (WGS) entry which is preliminary data.</text>
</comment>
<accession>A0ABN7P3I1</accession>
<evidence type="ECO:0000313" key="1">
    <source>
        <dbReference type="EMBL" id="CAG2062438.1"/>
    </source>
</evidence>
<name>A0ABN7P3I1_TIMPD</name>
<protein>
    <submittedName>
        <fullName evidence="1">Uncharacterized protein</fullName>
    </submittedName>
</protein>